<dbReference type="InterPro" id="IPR013881">
    <property type="entry name" value="Pre-mRNA_splic_Prp3_dom"/>
</dbReference>
<evidence type="ECO:0000256" key="2">
    <source>
        <dbReference type="ARBA" id="ARBA00022664"/>
    </source>
</evidence>
<keyword evidence="2" id="KW-0507">mRNA processing</keyword>
<feature type="region of interest" description="Disordered" evidence="5">
    <location>
        <begin position="145"/>
        <end position="203"/>
    </location>
</feature>
<evidence type="ECO:0000256" key="4">
    <source>
        <dbReference type="ARBA" id="ARBA00023242"/>
    </source>
</evidence>
<feature type="compositionally biased region" description="Basic and acidic residues" evidence="5">
    <location>
        <begin position="95"/>
        <end position="104"/>
    </location>
</feature>
<evidence type="ECO:0000256" key="3">
    <source>
        <dbReference type="ARBA" id="ARBA00023187"/>
    </source>
</evidence>
<name>A0A1D2A4W7_AUXPR</name>
<feature type="domain" description="Small nuclear ribonucleoprotein Prp3 C-terminal" evidence="6">
    <location>
        <begin position="441"/>
        <end position="567"/>
    </location>
</feature>
<sequence>SRLLSNIFRGPDTPLDRLESTSTCSPFPSIESRSLSQAGRCLTASAYGNASLILQKRSIEYHGQVHSNQEVSCTAPAMASSDKRKAEEGLAEPSETAKRPRVDETEADAPAKLSLKLEILERAKRTLQQKKEFLAAAKKAQAAAAAAASTPAPRQEQAPAVAEPGAGRSQKPAVGTAEEEAPADEGAFFDPEIGHRGGRRMDQRRRGGLQFVEEGKFQKQAEISRLRREYGEGAARQLAARKAAEAAAAAADPSDPNLVPLGERPPREASPAPAPVPAVEWWDARLLTDKTSYGAAAEGEPSIREERITHLIEHPVLIDPPGEAPLPPPQPLMLTKKEKKKMRTQNRQAREKEKQELIRQGLLEPPPPKVKISNLSRVLGEEAAADPTAIETEVRRQMGERAAAHEDRNLARKLTPAEAREKKLRKLLGDPEADPTTSVSLYKVGSLARPQLKFKVSLNAQENHMTGVGLAVEGEFTLVVVEGPPKAQRRYEKLMLRRIQWNAEEEDEQEGMEEAEAPKAPNYCRLVWQGTVLKPSFRKFRVETLRNAAAAKAFLGQYNLSHYWDLAEASVPE</sequence>
<feature type="region of interest" description="Disordered" evidence="5">
    <location>
        <begin position="1"/>
        <end position="29"/>
    </location>
</feature>
<feature type="region of interest" description="Disordered" evidence="5">
    <location>
        <begin position="72"/>
        <end position="107"/>
    </location>
</feature>
<dbReference type="InterPro" id="IPR010541">
    <property type="entry name" value="Prp3_C"/>
</dbReference>
<feature type="compositionally biased region" description="Polar residues" evidence="5">
    <location>
        <begin position="20"/>
        <end position="29"/>
    </location>
</feature>
<feature type="region of interest" description="Disordered" evidence="5">
    <location>
        <begin position="246"/>
        <end position="275"/>
    </location>
</feature>
<dbReference type="InterPro" id="IPR027104">
    <property type="entry name" value="Prp3"/>
</dbReference>
<proteinExistence type="predicted"/>
<dbReference type="CDD" id="cd24162">
    <property type="entry name" value="Prp3_C"/>
    <property type="match status" value="1"/>
</dbReference>
<dbReference type="EMBL" id="GDKF01004392">
    <property type="protein sequence ID" value="JAT74230.1"/>
    <property type="molecule type" value="Transcribed_RNA"/>
</dbReference>
<reference evidence="8" key="1">
    <citation type="submission" date="2015-08" db="EMBL/GenBank/DDBJ databases">
        <authorList>
            <person name="Babu N.S."/>
            <person name="Beckwith C.J."/>
            <person name="Beseler K.G."/>
            <person name="Brison A."/>
            <person name="Carone J.V."/>
            <person name="Caskin T.P."/>
            <person name="Diamond M."/>
            <person name="Durham M.E."/>
            <person name="Foxe J.M."/>
            <person name="Go M."/>
            <person name="Henderson B.A."/>
            <person name="Jones I.B."/>
            <person name="McGettigan J.A."/>
            <person name="Micheletti S.J."/>
            <person name="Nasrallah M.E."/>
            <person name="Ortiz D."/>
            <person name="Piller C.R."/>
            <person name="Privatt S.R."/>
            <person name="Schneider S.L."/>
            <person name="Sharp S."/>
            <person name="Smith T.C."/>
            <person name="Stanton J.D."/>
            <person name="Ullery H.E."/>
            <person name="Wilson R.J."/>
            <person name="Serrano M.G."/>
            <person name="Buck G."/>
            <person name="Lee V."/>
            <person name="Wang Y."/>
            <person name="Carvalho R."/>
            <person name="Voegtly L."/>
            <person name="Shi R."/>
            <person name="Duckworth R."/>
            <person name="Johnson A."/>
            <person name="Loviza R."/>
            <person name="Walstead R."/>
            <person name="Shah Z."/>
            <person name="Kiflezghi M."/>
            <person name="Wade K."/>
            <person name="Ball S.L."/>
            <person name="Bradley K.W."/>
            <person name="Asai D.J."/>
            <person name="Bowman C.A."/>
            <person name="Russell D.A."/>
            <person name="Pope W.H."/>
            <person name="Jacobs-Sera D."/>
            <person name="Hendrix R.W."/>
            <person name="Hatfull G.F."/>
        </authorList>
    </citation>
    <scope>NUCLEOTIDE SEQUENCE</scope>
</reference>
<dbReference type="GO" id="GO:0046540">
    <property type="term" value="C:U4/U6 x U5 tri-snRNP complex"/>
    <property type="evidence" value="ECO:0007669"/>
    <property type="project" value="InterPro"/>
</dbReference>
<evidence type="ECO:0000256" key="1">
    <source>
        <dbReference type="ARBA" id="ARBA00004123"/>
    </source>
</evidence>
<dbReference type="PANTHER" id="PTHR14212:SF0">
    <property type="entry name" value="U4_U6 SMALL NUCLEAR RIBONUCLEOPROTEIN PRP3"/>
    <property type="match status" value="1"/>
</dbReference>
<dbReference type="PANTHER" id="PTHR14212">
    <property type="entry name" value="U4/U6-ASSOCIATED RNA SPLICING FACTOR-RELATED"/>
    <property type="match status" value="1"/>
</dbReference>
<protein>
    <submittedName>
        <fullName evidence="8">Uncharacterized protein</fullName>
    </submittedName>
</protein>
<gene>
    <name evidence="8" type="ORF">g.43950</name>
</gene>
<feature type="non-terminal residue" evidence="8">
    <location>
        <position position="1"/>
    </location>
</feature>
<dbReference type="GO" id="GO:0000398">
    <property type="term" value="P:mRNA splicing, via spliceosome"/>
    <property type="evidence" value="ECO:0007669"/>
    <property type="project" value="InterPro"/>
</dbReference>
<organism evidence="8">
    <name type="scientific">Auxenochlorella protothecoides</name>
    <name type="common">Green microalga</name>
    <name type="synonym">Chlorella protothecoides</name>
    <dbReference type="NCBI Taxonomy" id="3075"/>
    <lineage>
        <taxon>Eukaryota</taxon>
        <taxon>Viridiplantae</taxon>
        <taxon>Chlorophyta</taxon>
        <taxon>core chlorophytes</taxon>
        <taxon>Trebouxiophyceae</taxon>
        <taxon>Chlorellales</taxon>
        <taxon>Chlorellaceae</taxon>
        <taxon>Auxenochlorella</taxon>
    </lineage>
</organism>
<feature type="domain" description="Pre-mRNA-splicing factor 3" evidence="7">
    <location>
        <begin position="188"/>
        <end position="415"/>
    </location>
</feature>
<accession>A0A1D2A4W7</accession>
<evidence type="ECO:0000256" key="5">
    <source>
        <dbReference type="SAM" id="MobiDB-lite"/>
    </source>
</evidence>
<evidence type="ECO:0000313" key="8">
    <source>
        <dbReference type="EMBL" id="JAT74230.1"/>
    </source>
</evidence>
<feature type="compositionally biased region" description="Basic and acidic residues" evidence="5">
    <location>
        <begin position="192"/>
        <end position="203"/>
    </location>
</feature>
<evidence type="ECO:0000259" key="6">
    <source>
        <dbReference type="Pfam" id="PF06544"/>
    </source>
</evidence>
<dbReference type="Pfam" id="PF08572">
    <property type="entry name" value="PRP3"/>
    <property type="match status" value="1"/>
</dbReference>
<dbReference type="AlphaFoldDB" id="A0A1D2A4W7"/>
<comment type="subcellular location">
    <subcellularLocation>
        <location evidence="1">Nucleus</location>
    </subcellularLocation>
</comment>
<dbReference type="Pfam" id="PF06544">
    <property type="entry name" value="Prp3_C"/>
    <property type="match status" value="1"/>
</dbReference>
<keyword evidence="4" id="KW-0539">Nucleus</keyword>
<evidence type="ECO:0000259" key="7">
    <source>
        <dbReference type="Pfam" id="PF08572"/>
    </source>
</evidence>
<keyword evidence="3" id="KW-0508">mRNA splicing</keyword>